<proteinExistence type="predicted"/>
<organism evidence="11 12">
    <name type="scientific">Branchiostoma lanceolatum</name>
    <name type="common">Common lancelet</name>
    <name type="synonym">Amphioxus lanceolatum</name>
    <dbReference type="NCBI Taxonomy" id="7740"/>
    <lineage>
        <taxon>Eukaryota</taxon>
        <taxon>Metazoa</taxon>
        <taxon>Chordata</taxon>
        <taxon>Cephalochordata</taxon>
        <taxon>Leptocardii</taxon>
        <taxon>Amphioxiformes</taxon>
        <taxon>Branchiostomatidae</taxon>
        <taxon>Branchiostoma</taxon>
    </lineage>
</organism>
<comment type="subcellular location">
    <subcellularLocation>
        <location evidence="1">Membrane</location>
    </subcellularLocation>
</comment>
<dbReference type="InterPro" id="IPR013083">
    <property type="entry name" value="Znf_RING/FYVE/PHD"/>
</dbReference>
<protein>
    <submittedName>
        <fullName evidence="11">RNF215 protein</fullName>
    </submittedName>
</protein>
<reference evidence="11" key="1">
    <citation type="submission" date="2022-01" db="EMBL/GenBank/DDBJ databases">
        <authorList>
            <person name="Braso-Vives M."/>
        </authorList>
    </citation>
    <scope>NUCLEOTIDE SEQUENCE</scope>
</reference>
<dbReference type="AlphaFoldDB" id="A0A8J9V965"/>
<feature type="transmembrane region" description="Helical" evidence="9">
    <location>
        <begin position="252"/>
        <end position="269"/>
    </location>
</feature>
<keyword evidence="5" id="KW-0862">Zinc</keyword>
<evidence type="ECO:0000256" key="6">
    <source>
        <dbReference type="ARBA" id="ARBA00022989"/>
    </source>
</evidence>
<dbReference type="Pfam" id="PF13639">
    <property type="entry name" value="zf-RING_2"/>
    <property type="match status" value="1"/>
</dbReference>
<feature type="domain" description="RING-type" evidence="10">
    <location>
        <begin position="322"/>
        <end position="363"/>
    </location>
</feature>
<evidence type="ECO:0000256" key="1">
    <source>
        <dbReference type="ARBA" id="ARBA00004370"/>
    </source>
</evidence>
<dbReference type="PANTHER" id="PTHR16200">
    <property type="entry name" value="RING ZINC FINGER"/>
    <property type="match status" value="1"/>
</dbReference>
<dbReference type="PROSITE" id="PS50089">
    <property type="entry name" value="ZF_RING_2"/>
    <property type="match status" value="1"/>
</dbReference>
<dbReference type="Gene3D" id="3.50.30.30">
    <property type="match status" value="1"/>
</dbReference>
<accession>A0A8J9V965</accession>
<evidence type="ECO:0000256" key="2">
    <source>
        <dbReference type="ARBA" id="ARBA00022692"/>
    </source>
</evidence>
<dbReference type="SUPFAM" id="SSF57850">
    <property type="entry name" value="RING/U-box"/>
    <property type="match status" value="1"/>
</dbReference>
<evidence type="ECO:0000256" key="3">
    <source>
        <dbReference type="ARBA" id="ARBA00022723"/>
    </source>
</evidence>
<dbReference type="GO" id="GO:0008270">
    <property type="term" value="F:zinc ion binding"/>
    <property type="evidence" value="ECO:0007669"/>
    <property type="project" value="UniProtKB-KW"/>
</dbReference>
<dbReference type="Proteomes" id="UP000838412">
    <property type="component" value="Chromosome 1"/>
</dbReference>
<dbReference type="Gene3D" id="3.30.40.10">
    <property type="entry name" value="Zinc/RING finger domain, C3HC4 (zinc finger)"/>
    <property type="match status" value="1"/>
</dbReference>
<dbReference type="InterPro" id="IPR051073">
    <property type="entry name" value="ZNRF3_Arkadia_E3_ligases"/>
</dbReference>
<keyword evidence="6 9" id="KW-1133">Transmembrane helix</keyword>
<keyword evidence="12" id="KW-1185">Reference proteome</keyword>
<dbReference type="SMART" id="SM00184">
    <property type="entry name" value="RING"/>
    <property type="match status" value="1"/>
</dbReference>
<keyword evidence="3" id="KW-0479">Metal-binding</keyword>
<evidence type="ECO:0000259" key="10">
    <source>
        <dbReference type="PROSITE" id="PS50089"/>
    </source>
</evidence>
<evidence type="ECO:0000256" key="9">
    <source>
        <dbReference type="SAM" id="Phobius"/>
    </source>
</evidence>
<sequence length="378" mass="42132">MADLGWILIQFCIIFFRFPRSKTVRPLIFVVAALTLPSAALGSRTAYVEVSLNGNSAEKDGSGESSGPVQVKGEFAGIGAVKNAEGDLHTVPPCDEEEEEDLMSSWGRGWIGTLHVEENLTSQCGGGATLVDRVKKAMLLGASAILILAFNPQLVKELDISQLFTHPVVVLRGAENITKVLTALTGGGKVRAKVVHEKAFHEAMGGMAVDGWDSCTLAFPKDWQDRDWWDTAPDVVCKGGTKRPWQTYFTQAWNIVLIFITTLSVLLMLQVRWRTQDDSYTTEQVETALQRLASDALSRMRVKRYKHFHRRSRHGEKEKDACAVCLDHFYPGQAVRVLPCFHEFHRKCVDSWLIKKRTCPLCTINILDKQDGSCLPEN</sequence>
<evidence type="ECO:0000256" key="8">
    <source>
        <dbReference type="PROSITE-ProRule" id="PRU00175"/>
    </source>
</evidence>
<name>A0A8J9V965_BRALA</name>
<evidence type="ECO:0000313" key="11">
    <source>
        <dbReference type="EMBL" id="CAH1231540.1"/>
    </source>
</evidence>
<evidence type="ECO:0000313" key="12">
    <source>
        <dbReference type="Proteomes" id="UP000838412"/>
    </source>
</evidence>
<dbReference type="EMBL" id="OV696686">
    <property type="protein sequence ID" value="CAH1231540.1"/>
    <property type="molecule type" value="Genomic_DNA"/>
</dbReference>
<dbReference type="InterPro" id="IPR001841">
    <property type="entry name" value="Znf_RING"/>
</dbReference>
<evidence type="ECO:0000256" key="5">
    <source>
        <dbReference type="ARBA" id="ARBA00022833"/>
    </source>
</evidence>
<evidence type="ECO:0000256" key="4">
    <source>
        <dbReference type="ARBA" id="ARBA00022771"/>
    </source>
</evidence>
<dbReference type="FunFam" id="3.30.40.10:FF:000009">
    <property type="entry name" value="E3 ubiquitin-protein ligase RNF130"/>
    <property type="match status" value="1"/>
</dbReference>
<keyword evidence="2 9" id="KW-0812">Transmembrane</keyword>
<dbReference type="GO" id="GO:0016020">
    <property type="term" value="C:membrane"/>
    <property type="evidence" value="ECO:0007669"/>
    <property type="project" value="UniProtKB-SubCell"/>
</dbReference>
<gene>
    <name evidence="11" type="primary">RNF215</name>
    <name evidence="11" type="ORF">BLAG_LOCUS1283</name>
</gene>
<evidence type="ECO:0000256" key="7">
    <source>
        <dbReference type="ARBA" id="ARBA00023136"/>
    </source>
</evidence>
<keyword evidence="7 9" id="KW-0472">Membrane</keyword>
<dbReference type="OrthoDB" id="8062037at2759"/>
<keyword evidence="4 8" id="KW-0863">Zinc-finger</keyword>